<organism evidence="2 3">
    <name type="scientific">Meridianimarinicoccus roseus</name>
    <dbReference type="NCBI Taxonomy" id="2072018"/>
    <lineage>
        <taxon>Bacteria</taxon>
        <taxon>Pseudomonadati</taxon>
        <taxon>Pseudomonadota</taxon>
        <taxon>Alphaproteobacteria</taxon>
        <taxon>Rhodobacterales</taxon>
        <taxon>Paracoccaceae</taxon>
        <taxon>Meridianimarinicoccus</taxon>
    </lineage>
</organism>
<dbReference type="AlphaFoldDB" id="A0A2V2LFE2"/>
<feature type="transmembrane region" description="Helical" evidence="1">
    <location>
        <begin position="46"/>
        <end position="66"/>
    </location>
</feature>
<keyword evidence="1" id="KW-0812">Transmembrane</keyword>
<evidence type="ECO:0000313" key="3">
    <source>
        <dbReference type="Proteomes" id="UP000245680"/>
    </source>
</evidence>
<accession>A0A2V2LFE2</accession>
<sequence>MHDDLPDTPNPSLLSPVALVAMDGALTLALVWIFKSWALSWGAALLLGWICGAFLTVGIMFAAAVASEQTTDNDA</sequence>
<comment type="caution">
    <text evidence="2">The sequence shown here is derived from an EMBL/GenBank/DDBJ whole genome shotgun (WGS) entry which is preliminary data.</text>
</comment>
<reference evidence="2 3" key="1">
    <citation type="submission" date="2018-05" db="EMBL/GenBank/DDBJ databases">
        <title>Rhodobacteraceae gen. nov., sp. nov. isolated from sea water.</title>
        <authorList>
            <person name="Ren Y."/>
        </authorList>
    </citation>
    <scope>NUCLEOTIDE SEQUENCE [LARGE SCALE GENOMIC DNA]</scope>
    <source>
        <strain evidence="2 3">TG-679</strain>
    </source>
</reference>
<proteinExistence type="predicted"/>
<dbReference type="EMBL" id="QGKU01000033">
    <property type="protein sequence ID" value="PWR02611.1"/>
    <property type="molecule type" value="Genomic_DNA"/>
</dbReference>
<keyword evidence="1" id="KW-0472">Membrane</keyword>
<evidence type="ECO:0000256" key="1">
    <source>
        <dbReference type="SAM" id="Phobius"/>
    </source>
</evidence>
<feature type="transmembrane region" description="Helical" evidence="1">
    <location>
        <begin position="12"/>
        <end position="34"/>
    </location>
</feature>
<keyword evidence="1" id="KW-1133">Transmembrane helix</keyword>
<gene>
    <name evidence="2" type="ORF">DKT77_10515</name>
</gene>
<keyword evidence="3" id="KW-1185">Reference proteome</keyword>
<protein>
    <submittedName>
        <fullName evidence="2">Uncharacterized protein</fullName>
    </submittedName>
</protein>
<dbReference type="RefSeq" id="WP_109811660.1">
    <property type="nucleotide sequence ID" value="NZ_QGKU01000033.1"/>
</dbReference>
<dbReference type="Proteomes" id="UP000245680">
    <property type="component" value="Unassembled WGS sequence"/>
</dbReference>
<name>A0A2V2LFE2_9RHOB</name>
<evidence type="ECO:0000313" key="2">
    <source>
        <dbReference type="EMBL" id="PWR02611.1"/>
    </source>
</evidence>